<evidence type="ECO:0000313" key="2">
    <source>
        <dbReference type="EMBL" id="WVZ94439.1"/>
    </source>
</evidence>
<name>A0AAQ3ULI4_PASNO</name>
<protein>
    <submittedName>
        <fullName evidence="2">Uncharacterized protein</fullName>
    </submittedName>
</protein>
<dbReference type="EMBL" id="CP144753">
    <property type="protein sequence ID" value="WVZ94439.1"/>
    <property type="molecule type" value="Genomic_DNA"/>
</dbReference>
<dbReference type="AlphaFoldDB" id="A0AAQ3ULI4"/>
<dbReference type="Proteomes" id="UP001341281">
    <property type="component" value="Chromosome 09"/>
</dbReference>
<proteinExistence type="predicted"/>
<keyword evidence="3" id="KW-1185">Reference proteome</keyword>
<evidence type="ECO:0000313" key="3">
    <source>
        <dbReference type="Proteomes" id="UP001341281"/>
    </source>
</evidence>
<reference evidence="2 3" key="1">
    <citation type="submission" date="2024-02" db="EMBL/GenBank/DDBJ databases">
        <title>High-quality chromosome-scale genome assembly of Pensacola bahiagrass (Paspalum notatum Flugge var. saurae).</title>
        <authorList>
            <person name="Vega J.M."/>
            <person name="Podio M."/>
            <person name="Orjuela J."/>
            <person name="Siena L.A."/>
            <person name="Pessino S.C."/>
            <person name="Combes M.C."/>
            <person name="Mariac C."/>
            <person name="Albertini E."/>
            <person name="Pupilli F."/>
            <person name="Ortiz J.P.A."/>
            <person name="Leblanc O."/>
        </authorList>
    </citation>
    <scope>NUCLEOTIDE SEQUENCE [LARGE SCALE GENOMIC DNA]</scope>
    <source>
        <strain evidence="2">R1</strain>
        <tissue evidence="2">Leaf</tissue>
    </source>
</reference>
<gene>
    <name evidence="2" type="ORF">U9M48_040330</name>
</gene>
<feature type="region of interest" description="Disordered" evidence="1">
    <location>
        <begin position="41"/>
        <end position="69"/>
    </location>
</feature>
<evidence type="ECO:0000256" key="1">
    <source>
        <dbReference type="SAM" id="MobiDB-lite"/>
    </source>
</evidence>
<organism evidence="2 3">
    <name type="scientific">Paspalum notatum var. saurae</name>
    <dbReference type="NCBI Taxonomy" id="547442"/>
    <lineage>
        <taxon>Eukaryota</taxon>
        <taxon>Viridiplantae</taxon>
        <taxon>Streptophyta</taxon>
        <taxon>Embryophyta</taxon>
        <taxon>Tracheophyta</taxon>
        <taxon>Spermatophyta</taxon>
        <taxon>Magnoliopsida</taxon>
        <taxon>Liliopsida</taxon>
        <taxon>Poales</taxon>
        <taxon>Poaceae</taxon>
        <taxon>PACMAD clade</taxon>
        <taxon>Panicoideae</taxon>
        <taxon>Andropogonodae</taxon>
        <taxon>Paspaleae</taxon>
        <taxon>Paspalinae</taxon>
        <taxon>Paspalum</taxon>
    </lineage>
</organism>
<accession>A0AAQ3ULI4</accession>
<sequence length="69" mass="7228">MSASLCLLRSRSFSFSRLTLSLSSPLSLHLFPGGDDWASSGALRQGESSSGPFTGDENPPVADARLSKA</sequence>